<dbReference type="PROSITE" id="PS50943">
    <property type="entry name" value="HTH_CROC1"/>
    <property type="match status" value="1"/>
</dbReference>
<reference evidence="3" key="1">
    <citation type="submission" date="2020-06" db="EMBL/GenBank/DDBJ databases">
        <title>Characterization of fructooligosaccharide metabolism and fructooligosaccharide-degrading enzymes in human commensal butyrate producers.</title>
        <authorList>
            <person name="Tanno H."/>
            <person name="Fujii T."/>
            <person name="Hirano K."/>
            <person name="Maeno S."/>
            <person name="Tonozuka T."/>
            <person name="Sakamoto M."/>
            <person name="Ohkuma M."/>
            <person name="Tochio T."/>
            <person name="Endo A."/>
        </authorList>
    </citation>
    <scope>NUCLEOTIDE SEQUENCE</scope>
    <source>
        <strain evidence="3">JCM 31265</strain>
    </source>
</reference>
<dbReference type="SMART" id="SM00530">
    <property type="entry name" value="HTH_XRE"/>
    <property type="match status" value="1"/>
</dbReference>
<evidence type="ECO:0000313" key="4">
    <source>
        <dbReference type="Proteomes" id="UP000660047"/>
    </source>
</evidence>
<dbReference type="EMBL" id="BLYL01000003">
    <property type="protein sequence ID" value="GFO93761.1"/>
    <property type="molecule type" value="Genomic_DNA"/>
</dbReference>
<accession>A0AAI9K5N0</accession>
<dbReference type="AlphaFoldDB" id="A0AAI9K5N0"/>
<evidence type="ECO:0000313" key="3">
    <source>
        <dbReference type="EMBL" id="GFO93761.1"/>
    </source>
</evidence>
<dbReference type="Pfam" id="PF01381">
    <property type="entry name" value="HTH_3"/>
    <property type="match status" value="1"/>
</dbReference>
<comment type="caution">
    <text evidence="3">The sequence shown here is derived from an EMBL/GenBank/DDBJ whole genome shotgun (WGS) entry which is preliminary data.</text>
</comment>
<gene>
    <name evidence="3" type="ORF">COEU31_08070</name>
</gene>
<keyword evidence="1" id="KW-0238">DNA-binding</keyword>
<protein>
    <recommendedName>
        <fullName evidence="2">HTH cro/C1-type domain-containing protein</fullName>
    </recommendedName>
</protein>
<dbReference type="SUPFAM" id="SSF47413">
    <property type="entry name" value="lambda repressor-like DNA-binding domains"/>
    <property type="match status" value="1"/>
</dbReference>
<feature type="domain" description="HTH cro/C1-type" evidence="2">
    <location>
        <begin position="11"/>
        <end position="65"/>
    </location>
</feature>
<evidence type="ECO:0000256" key="1">
    <source>
        <dbReference type="ARBA" id="ARBA00023125"/>
    </source>
</evidence>
<dbReference type="InterPro" id="IPR010982">
    <property type="entry name" value="Lambda_DNA-bd_dom_sf"/>
</dbReference>
<organism evidence="3 4">
    <name type="scientific">Coprococcus eutactus</name>
    <dbReference type="NCBI Taxonomy" id="33043"/>
    <lineage>
        <taxon>Bacteria</taxon>
        <taxon>Bacillati</taxon>
        <taxon>Bacillota</taxon>
        <taxon>Clostridia</taxon>
        <taxon>Lachnospirales</taxon>
        <taxon>Lachnospiraceae</taxon>
        <taxon>Coprococcus</taxon>
    </lineage>
</organism>
<proteinExistence type="predicted"/>
<dbReference type="PANTHER" id="PTHR46558:SF4">
    <property type="entry name" value="DNA-BIDING PHAGE PROTEIN"/>
    <property type="match status" value="1"/>
</dbReference>
<name>A0AAI9K5N0_9FIRM</name>
<dbReference type="GO" id="GO:0003677">
    <property type="term" value="F:DNA binding"/>
    <property type="evidence" value="ECO:0007669"/>
    <property type="project" value="UniProtKB-KW"/>
</dbReference>
<dbReference type="Proteomes" id="UP000660047">
    <property type="component" value="Unassembled WGS sequence"/>
</dbReference>
<dbReference type="PANTHER" id="PTHR46558">
    <property type="entry name" value="TRACRIPTIONAL REGULATORY PROTEIN-RELATED-RELATED"/>
    <property type="match status" value="1"/>
</dbReference>
<sequence length="113" mass="13055">MIDIFDLGLRIRNVRKAHNLTQEQLAEKIKVSPHYVYELEHGYKSMSIYTLANISTVLDAPLDFLVFGKEPATTPENKDYITHDDLDRLVESIPLYKRDSAYSALKNLLPYLK</sequence>
<dbReference type="CDD" id="cd00093">
    <property type="entry name" value="HTH_XRE"/>
    <property type="match status" value="1"/>
</dbReference>
<dbReference type="Gene3D" id="1.10.260.40">
    <property type="entry name" value="lambda repressor-like DNA-binding domains"/>
    <property type="match status" value="1"/>
</dbReference>
<dbReference type="InterPro" id="IPR001387">
    <property type="entry name" value="Cro/C1-type_HTH"/>
</dbReference>
<evidence type="ECO:0000259" key="2">
    <source>
        <dbReference type="PROSITE" id="PS50943"/>
    </source>
</evidence>
<dbReference type="RefSeq" id="WP_055223294.1">
    <property type="nucleotide sequence ID" value="NZ_BLYL01000003.1"/>
</dbReference>